<dbReference type="OrthoDB" id="284782at2759"/>
<dbReference type="CDD" id="cd00200">
    <property type="entry name" value="WD40"/>
    <property type="match status" value="1"/>
</dbReference>
<sequence>METLEKTHTKTIRRCEFSKCDTMIATVSFDATTCIWDKGGQASATDAEWDLVVTLEGHESEIKDVAWSPDGELLATCGRDKSIWIWLKEIDDQFECLDVLQGHTQDVKSLRWVPKTRALVSASYDNTIKIWNECNDEWLCTQTLDTAYQGHESTVWNLACNQEGSKLLSCDDTGMILLWSIETCDSSVELKLVSRNKVPSDFSIYSIDWASSGLIAIGSADNSISLLQLERSEGGAAGEEADKRGNEILKLVKEVKQAHAGDVNCVRFNPKDPNLLASAGDDELVKLWRINDILS</sequence>
<keyword evidence="2" id="KW-0677">Repeat</keyword>
<dbReference type="PANTHER" id="PTHR19920:SF0">
    <property type="entry name" value="CYTOSOLIC IRON-SULFUR PROTEIN ASSEMBLY PROTEIN CIAO1-RELATED"/>
    <property type="match status" value="1"/>
</dbReference>
<dbReference type="PANTHER" id="PTHR19920">
    <property type="entry name" value="WD40 PROTEIN CIAO1"/>
    <property type="match status" value="1"/>
</dbReference>
<dbReference type="InterPro" id="IPR020472">
    <property type="entry name" value="WD40_PAC1"/>
</dbReference>
<dbReference type="SUPFAM" id="SSF50978">
    <property type="entry name" value="WD40 repeat-like"/>
    <property type="match status" value="1"/>
</dbReference>
<dbReference type="InterPro" id="IPR001680">
    <property type="entry name" value="WD40_rpt"/>
</dbReference>
<gene>
    <name evidence="4" type="ORF">A3770_18p82720</name>
</gene>
<dbReference type="PROSITE" id="PS50082">
    <property type="entry name" value="WD_REPEATS_2"/>
    <property type="match status" value="4"/>
</dbReference>
<evidence type="ECO:0000313" key="5">
    <source>
        <dbReference type="Proteomes" id="UP000316726"/>
    </source>
</evidence>
<evidence type="ECO:0000313" key="4">
    <source>
        <dbReference type="EMBL" id="QDZ25754.1"/>
    </source>
</evidence>
<dbReference type="GO" id="GO:0016226">
    <property type="term" value="P:iron-sulfur cluster assembly"/>
    <property type="evidence" value="ECO:0007669"/>
    <property type="project" value="TreeGrafter"/>
</dbReference>
<dbReference type="STRING" id="1764295.A0A5B8N208"/>
<feature type="repeat" description="WD" evidence="3">
    <location>
        <begin position="256"/>
        <end position="295"/>
    </location>
</feature>
<dbReference type="PROSITE" id="PS50294">
    <property type="entry name" value="WD_REPEATS_REGION"/>
    <property type="match status" value="3"/>
</dbReference>
<dbReference type="Gene3D" id="2.130.10.10">
    <property type="entry name" value="YVTN repeat-like/Quinoprotein amine dehydrogenase"/>
    <property type="match status" value="1"/>
</dbReference>
<dbReference type="InterPro" id="IPR015943">
    <property type="entry name" value="WD40/YVTN_repeat-like_dom_sf"/>
</dbReference>
<feature type="repeat" description="WD" evidence="3">
    <location>
        <begin position="55"/>
        <end position="86"/>
    </location>
</feature>
<feature type="repeat" description="WD" evidence="3">
    <location>
        <begin position="100"/>
        <end position="132"/>
    </location>
</feature>
<proteinExistence type="predicted"/>
<keyword evidence="5" id="KW-1185">Reference proteome</keyword>
<feature type="repeat" description="WD" evidence="3">
    <location>
        <begin position="148"/>
        <end position="183"/>
    </location>
</feature>
<dbReference type="Proteomes" id="UP000316726">
    <property type="component" value="Chromosome 18"/>
</dbReference>
<evidence type="ECO:0000256" key="1">
    <source>
        <dbReference type="ARBA" id="ARBA00022574"/>
    </source>
</evidence>
<dbReference type="AlphaFoldDB" id="A0A5B8N208"/>
<dbReference type="EMBL" id="CP031051">
    <property type="protein sequence ID" value="QDZ25754.1"/>
    <property type="molecule type" value="Genomic_DNA"/>
</dbReference>
<evidence type="ECO:0000256" key="3">
    <source>
        <dbReference type="PROSITE-ProRule" id="PRU00221"/>
    </source>
</evidence>
<dbReference type="PRINTS" id="PR00320">
    <property type="entry name" value="GPROTEINBRPT"/>
</dbReference>
<organism evidence="4 5">
    <name type="scientific">Chloropicon primus</name>
    <dbReference type="NCBI Taxonomy" id="1764295"/>
    <lineage>
        <taxon>Eukaryota</taxon>
        <taxon>Viridiplantae</taxon>
        <taxon>Chlorophyta</taxon>
        <taxon>Chloropicophyceae</taxon>
        <taxon>Chloropicales</taxon>
        <taxon>Chloropicaceae</taxon>
        <taxon>Chloropicon</taxon>
    </lineage>
</organism>
<name>A0A5B8N208_9CHLO</name>
<keyword evidence="1 3" id="KW-0853">WD repeat</keyword>
<reference evidence="4 5" key="1">
    <citation type="submission" date="2018-07" db="EMBL/GenBank/DDBJ databases">
        <title>The complete nuclear genome of the prasinophyte Chloropicon primus (CCMP1205).</title>
        <authorList>
            <person name="Pombert J.-F."/>
            <person name="Otis C."/>
            <person name="Turmel M."/>
            <person name="Lemieux C."/>
        </authorList>
    </citation>
    <scope>NUCLEOTIDE SEQUENCE [LARGE SCALE GENOMIC DNA]</scope>
    <source>
        <strain evidence="4 5">CCMP1205</strain>
    </source>
</reference>
<dbReference type="GO" id="GO:0097361">
    <property type="term" value="C:cytosolic [4Fe-4S] assembly targeting complex"/>
    <property type="evidence" value="ECO:0007669"/>
    <property type="project" value="TreeGrafter"/>
</dbReference>
<accession>A0A5B8N208</accession>
<protein>
    <submittedName>
        <fullName evidence="4">WD40 repeat domain-containing protein</fullName>
    </submittedName>
</protein>
<dbReference type="InterPro" id="IPR036322">
    <property type="entry name" value="WD40_repeat_dom_sf"/>
</dbReference>
<evidence type="ECO:0000256" key="2">
    <source>
        <dbReference type="ARBA" id="ARBA00022737"/>
    </source>
</evidence>
<dbReference type="SMART" id="SM00320">
    <property type="entry name" value="WD40"/>
    <property type="match status" value="6"/>
</dbReference>
<dbReference type="Pfam" id="PF00400">
    <property type="entry name" value="WD40"/>
    <property type="match status" value="5"/>
</dbReference>